<dbReference type="Proteomes" id="UP000257109">
    <property type="component" value="Unassembled WGS sequence"/>
</dbReference>
<dbReference type="PANTHER" id="PTHR11017:SF263">
    <property type="entry name" value="ADP-RIBOSYL CYCLASE_CYCLIC ADP-RIBOSE HYDROLASE"/>
    <property type="match status" value="1"/>
</dbReference>
<dbReference type="Pfam" id="PF23282">
    <property type="entry name" value="WHD_ROQ1"/>
    <property type="match status" value="1"/>
</dbReference>
<evidence type="ECO:0000259" key="4">
    <source>
        <dbReference type="PROSITE" id="PS50104"/>
    </source>
</evidence>
<dbReference type="InterPro" id="IPR042197">
    <property type="entry name" value="Apaf_helical"/>
</dbReference>
<organism evidence="5 6">
    <name type="scientific">Mucuna pruriens</name>
    <name type="common">Velvet bean</name>
    <name type="synonym">Dolichos pruriens</name>
    <dbReference type="NCBI Taxonomy" id="157652"/>
    <lineage>
        <taxon>Eukaryota</taxon>
        <taxon>Viridiplantae</taxon>
        <taxon>Streptophyta</taxon>
        <taxon>Embryophyta</taxon>
        <taxon>Tracheophyta</taxon>
        <taxon>Spermatophyta</taxon>
        <taxon>Magnoliopsida</taxon>
        <taxon>eudicotyledons</taxon>
        <taxon>Gunneridae</taxon>
        <taxon>Pentapetalae</taxon>
        <taxon>rosids</taxon>
        <taxon>fabids</taxon>
        <taxon>Fabales</taxon>
        <taxon>Fabaceae</taxon>
        <taxon>Papilionoideae</taxon>
        <taxon>50 kb inversion clade</taxon>
        <taxon>NPAAA clade</taxon>
        <taxon>indigoferoid/millettioid clade</taxon>
        <taxon>Phaseoleae</taxon>
        <taxon>Mucuna</taxon>
    </lineage>
</organism>
<dbReference type="InterPro" id="IPR035897">
    <property type="entry name" value="Toll_tir_struct_dom_sf"/>
</dbReference>
<sequence length="674" mass="78557">MKFSNQHLSAPNHHHLENYNNYDDNYCSYQAIYVYPRSGVPEWLEYKSTTDYIIIDISSAPPSLLLGFIFYFVLGFEFNITISYAKGEGKKDSVTMYIDYSGYRIGSDHMCVMYDQRCSDFLNIIAKNQTRFTIKIKMKARNIIGDTYHPVLQPVLKGFMGEEEKPMSYNNTSQTKYDIFVSFRGQDIRNGFLSHLIDFFQRKKINAFVDDKPERGGEIWPSLVRAIKGSFISLIIFSPDYAFSRWCLEELVAILECREIYGQIVIPVFYHVEPTDVRHQLGRYKYAFAEHAKKYETQVQIWRHSLNKSADLSGIQSSKFQNDAELLKEIINIVLTRLGNPLVNSKGLIDIDKKVEDVESLIHKEPKDTRLIGIWDNFGSGSRIIVTTRDEQVLNANKANEIYLLRQFSSNKALQLFNLNAFNQSDHQMEYDELSKRVVDYAKGIPLVLKVWVYLLRGKDKKVWESELNKLEKMPLPKVYDVMKLSYDDLDRKEKQIFLDLACFFLRSNITVNVANLKSLLKDGEPDNSVVVGLERLKDKALITFSEDNFVSMHDSLQEMGCEIVRRESREDLGSYNRLWDPHDIYETFKTEKGMEAIRSIRIHLPTFKKQKLSPQIFAKMSRLQFLEISGEYNYDCYNQLDSLAEGLEFLATDLRFLCWYYFPLNFLPKNFSA</sequence>
<dbReference type="AlphaFoldDB" id="A0A371EZQ1"/>
<dbReference type="PROSITE" id="PS50104">
    <property type="entry name" value="TIR"/>
    <property type="match status" value="1"/>
</dbReference>
<proteinExistence type="predicted"/>
<accession>A0A371EZQ1</accession>
<protein>
    <submittedName>
        <fullName evidence="5">Disease resistance protein RPP1</fullName>
    </submittedName>
</protein>
<comment type="caution">
    <text evidence="5">The sequence shown here is derived from an EMBL/GenBank/DDBJ whole genome shotgun (WGS) entry which is preliminary data.</text>
</comment>
<gene>
    <name evidence="5" type="primary">RPP1</name>
    <name evidence="5" type="ORF">CR513_49119</name>
</gene>
<dbReference type="FunFam" id="3.40.50.10140:FF:000007">
    <property type="entry name" value="Disease resistance protein (TIR-NBS-LRR class)"/>
    <property type="match status" value="1"/>
</dbReference>
<dbReference type="InterPro" id="IPR044974">
    <property type="entry name" value="Disease_R_plants"/>
</dbReference>
<dbReference type="InterPro" id="IPR058192">
    <property type="entry name" value="WHD_ROQ1-like"/>
</dbReference>
<dbReference type="GO" id="GO:0043531">
    <property type="term" value="F:ADP binding"/>
    <property type="evidence" value="ECO:0007669"/>
    <property type="project" value="InterPro"/>
</dbReference>
<dbReference type="InterPro" id="IPR027417">
    <property type="entry name" value="P-loop_NTPase"/>
</dbReference>
<keyword evidence="3" id="KW-0520">NAD</keyword>
<name>A0A371EZQ1_MUCPR</name>
<evidence type="ECO:0000256" key="3">
    <source>
        <dbReference type="ARBA" id="ARBA00023027"/>
    </source>
</evidence>
<dbReference type="STRING" id="157652.A0A371EZQ1"/>
<feature type="domain" description="TIR" evidence="4">
    <location>
        <begin position="175"/>
        <end position="338"/>
    </location>
</feature>
<dbReference type="GO" id="GO:0007165">
    <property type="term" value="P:signal transduction"/>
    <property type="evidence" value="ECO:0007669"/>
    <property type="project" value="InterPro"/>
</dbReference>
<evidence type="ECO:0000256" key="2">
    <source>
        <dbReference type="ARBA" id="ARBA00022821"/>
    </source>
</evidence>
<dbReference type="EMBL" id="QJKJ01011300">
    <property type="protein sequence ID" value="RDX71518.1"/>
    <property type="molecule type" value="Genomic_DNA"/>
</dbReference>
<dbReference type="SUPFAM" id="SSF52540">
    <property type="entry name" value="P-loop containing nucleoside triphosphate hydrolases"/>
    <property type="match status" value="1"/>
</dbReference>
<reference evidence="5" key="1">
    <citation type="submission" date="2018-05" db="EMBL/GenBank/DDBJ databases">
        <title>Draft genome of Mucuna pruriens seed.</title>
        <authorList>
            <person name="Nnadi N.E."/>
            <person name="Vos R."/>
            <person name="Hasami M.H."/>
            <person name="Devisetty U.K."/>
            <person name="Aguiy J.C."/>
        </authorList>
    </citation>
    <scope>NUCLEOTIDE SEQUENCE [LARGE SCALE GENOMIC DNA]</scope>
    <source>
        <strain evidence="5">JCA_2017</strain>
    </source>
</reference>
<dbReference type="GO" id="GO:0006952">
    <property type="term" value="P:defense response"/>
    <property type="evidence" value="ECO:0007669"/>
    <property type="project" value="UniProtKB-KW"/>
</dbReference>
<dbReference type="SMART" id="SM00255">
    <property type="entry name" value="TIR"/>
    <property type="match status" value="1"/>
</dbReference>
<keyword evidence="2" id="KW-0611">Plant defense</keyword>
<dbReference type="SUPFAM" id="SSF52200">
    <property type="entry name" value="Toll/Interleukin receptor TIR domain"/>
    <property type="match status" value="1"/>
</dbReference>
<keyword evidence="6" id="KW-1185">Reference proteome</keyword>
<feature type="non-terminal residue" evidence="5">
    <location>
        <position position="1"/>
    </location>
</feature>
<evidence type="ECO:0000313" key="5">
    <source>
        <dbReference type="EMBL" id="RDX71518.1"/>
    </source>
</evidence>
<dbReference type="SUPFAM" id="SSF46785">
    <property type="entry name" value="Winged helix' DNA-binding domain"/>
    <property type="match status" value="1"/>
</dbReference>
<dbReference type="PANTHER" id="PTHR11017">
    <property type="entry name" value="LEUCINE-RICH REPEAT-CONTAINING PROTEIN"/>
    <property type="match status" value="1"/>
</dbReference>
<dbReference type="Gene3D" id="3.40.50.10140">
    <property type="entry name" value="Toll/interleukin-1 receptor homology (TIR) domain"/>
    <property type="match status" value="1"/>
</dbReference>
<dbReference type="InterPro" id="IPR000157">
    <property type="entry name" value="TIR_dom"/>
</dbReference>
<dbReference type="OrthoDB" id="1416489at2759"/>
<dbReference type="Pfam" id="PF01582">
    <property type="entry name" value="TIR"/>
    <property type="match status" value="1"/>
</dbReference>
<dbReference type="InterPro" id="IPR036390">
    <property type="entry name" value="WH_DNA-bd_sf"/>
</dbReference>
<dbReference type="Gene3D" id="1.10.8.430">
    <property type="entry name" value="Helical domain of apoptotic protease-activating factors"/>
    <property type="match status" value="1"/>
</dbReference>
<evidence type="ECO:0000256" key="1">
    <source>
        <dbReference type="ARBA" id="ARBA00022737"/>
    </source>
</evidence>
<keyword evidence="1" id="KW-0677">Repeat</keyword>
<evidence type="ECO:0000313" key="6">
    <source>
        <dbReference type="Proteomes" id="UP000257109"/>
    </source>
</evidence>